<sequence length="189" mass="21221">DLFIYGWPSRGGVIVLEDAGTVDFDFLGLDRLRPPQKRYEDSTQEDAFCQRLLLLGAKWWDSRARFSLLLDAKLYEAGCRDALEEGTEPEPTASERFWVCVAWPSSGGLVMAEYDTTLPGFSKDADRFVPGDVARLRLCASMDERAAMLLERCGGKVFRDVSEYSGKACINSWVLKTAGDHGLLQETWH</sequence>
<accession>A0A6A6QKB0</accession>
<organism evidence="1 2">
    <name type="scientific">Lophium mytilinum</name>
    <dbReference type="NCBI Taxonomy" id="390894"/>
    <lineage>
        <taxon>Eukaryota</taxon>
        <taxon>Fungi</taxon>
        <taxon>Dikarya</taxon>
        <taxon>Ascomycota</taxon>
        <taxon>Pezizomycotina</taxon>
        <taxon>Dothideomycetes</taxon>
        <taxon>Pleosporomycetidae</taxon>
        <taxon>Mytilinidiales</taxon>
        <taxon>Mytilinidiaceae</taxon>
        <taxon>Lophium</taxon>
    </lineage>
</organism>
<name>A0A6A6QKB0_9PEZI</name>
<evidence type="ECO:0000313" key="2">
    <source>
        <dbReference type="Proteomes" id="UP000799750"/>
    </source>
</evidence>
<dbReference type="Proteomes" id="UP000799750">
    <property type="component" value="Unassembled WGS sequence"/>
</dbReference>
<dbReference type="EMBL" id="MU004193">
    <property type="protein sequence ID" value="KAF2492711.1"/>
    <property type="molecule type" value="Genomic_DNA"/>
</dbReference>
<proteinExistence type="predicted"/>
<reference evidence="1" key="1">
    <citation type="journal article" date="2020" name="Stud. Mycol.">
        <title>101 Dothideomycetes genomes: a test case for predicting lifestyles and emergence of pathogens.</title>
        <authorList>
            <person name="Haridas S."/>
            <person name="Albert R."/>
            <person name="Binder M."/>
            <person name="Bloem J."/>
            <person name="Labutti K."/>
            <person name="Salamov A."/>
            <person name="Andreopoulos B."/>
            <person name="Baker S."/>
            <person name="Barry K."/>
            <person name="Bills G."/>
            <person name="Bluhm B."/>
            <person name="Cannon C."/>
            <person name="Castanera R."/>
            <person name="Culley D."/>
            <person name="Daum C."/>
            <person name="Ezra D."/>
            <person name="Gonzalez J."/>
            <person name="Henrissat B."/>
            <person name="Kuo A."/>
            <person name="Liang C."/>
            <person name="Lipzen A."/>
            <person name="Lutzoni F."/>
            <person name="Magnuson J."/>
            <person name="Mondo S."/>
            <person name="Nolan M."/>
            <person name="Ohm R."/>
            <person name="Pangilinan J."/>
            <person name="Park H.-J."/>
            <person name="Ramirez L."/>
            <person name="Alfaro M."/>
            <person name="Sun H."/>
            <person name="Tritt A."/>
            <person name="Yoshinaga Y."/>
            <person name="Zwiers L.-H."/>
            <person name="Turgeon B."/>
            <person name="Goodwin S."/>
            <person name="Spatafora J."/>
            <person name="Crous P."/>
            <person name="Grigoriev I."/>
        </authorList>
    </citation>
    <scope>NUCLEOTIDE SEQUENCE</scope>
    <source>
        <strain evidence="1">CBS 269.34</strain>
    </source>
</reference>
<evidence type="ECO:0000313" key="1">
    <source>
        <dbReference type="EMBL" id="KAF2492711.1"/>
    </source>
</evidence>
<gene>
    <name evidence="1" type="ORF">BU16DRAFT_466581</name>
</gene>
<feature type="non-terminal residue" evidence="1">
    <location>
        <position position="1"/>
    </location>
</feature>
<dbReference type="AlphaFoldDB" id="A0A6A6QKB0"/>
<dbReference type="OrthoDB" id="4487429at2759"/>
<protein>
    <submittedName>
        <fullName evidence="1">Uncharacterized protein</fullName>
    </submittedName>
</protein>
<keyword evidence="2" id="KW-1185">Reference proteome</keyword>